<feature type="compositionally biased region" description="Low complexity" evidence="1">
    <location>
        <begin position="128"/>
        <end position="141"/>
    </location>
</feature>
<gene>
    <name evidence="2" type="ORF">PEVE_00000014</name>
</gene>
<evidence type="ECO:0000313" key="3">
    <source>
        <dbReference type="Proteomes" id="UP001159427"/>
    </source>
</evidence>
<name>A0ABN8LDG9_9CNID</name>
<proteinExistence type="predicted"/>
<accession>A0ABN8LDG9</accession>
<evidence type="ECO:0000313" key="2">
    <source>
        <dbReference type="EMBL" id="CAH3013587.1"/>
    </source>
</evidence>
<feature type="compositionally biased region" description="Polar residues" evidence="1">
    <location>
        <begin position="1"/>
        <end position="14"/>
    </location>
</feature>
<feature type="compositionally biased region" description="Polar residues" evidence="1">
    <location>
        <begin position="82"/>
        <end position="118"/>
    </location>
</feature>
<keyword evidence="3" id="KW-1185">Reference proteome</keyword>
<comment type="caution">
    <text evidence="2">The sequence shown here is derived from an EMBL/GenBank/DDBJ whole genome shotgun (WGS) entry which is preliminary data.</text>
</comment>
<feature type="region of interest" description="Disordered" evidence="1">
    <location>
        <begin position="1"/>
        <end position="155"/>
    </location>
</feature>
<feature type="compositionally biased region" description="Polar residues" evidence="1">
    <location>
        <begin position="34"/>
        <end position="62"/>
    </location>
</feature>
<dbReference type="Proteomes" id="UP001159427">
    <property type="component" value="Unassembled WGS sequence"/>
</dbReference>
<organism evidence="2 3">
    <name type="scientific">Porites evermanni</name>
    <dbReference type="NCBI Taxonomy" id="104178"/>
    <lineage>
        <taxon>Eukaryota</taxon>
        <taxon>Metazoa</taxon>
        <taxon>Cnidaria</taxon>
        <taxon>Anthozoa</taxon>
        <taxon>Hexacorallia</taxon>
        <taxon>Scleractinia</taxon>
        <taxon>Fungiina</taxon>
        <taxon>Poritidae</taxon>
        <taxon>Porites</taxon>
    </lineage>
</organism>
<sequence>MITTNSSVATTTSEPVVPPLSSSFTSAAAHTTSEGGFQSASPTTLSQTIQGTKVLSNTTPSSAEKIRVTTKAEISPSAHSPGRNTPKSVNQQQPNSSIGGTTSHISPPRQSDSLTKSASLGVRSQPGPSSVSPTLTVSSSLHQERANSTVVTRTTRSFAPTTQALIPSPSPSSNCTEFTVFEKDCSESCSNVGGQVEATEWCPSHSTVPANPKSKGTKTVKCEEYCPLYRNTEAFRSLLSTVIVGILLFT</sequence>
<feature type="compositionally biased region" description="Low complexity" evidence="1">
    <location>
        <begin position="21"/>
        <end position="33"/>
    </location>
</feature>
<evidence type="ECO:0000256" key="1">
    <source>
        <dbReference type="SAM" id="MobiDB-lite"/>
    </source>
</evidence>
<dbReference type="EMBL" id="CALNXI010000001">
    <property type="protein sequence ID" value="CAH3013587.1"/>
    <property type="molecule type" value="Genomic_DNA"/>
</dbReference>
<feature type="compositionally biased region" description="Polar residues" evidence="1">
    <location>
        <begin position="146"/>
        <end position="155"/>
    </location>
</feature>
<reference evidence="2 3" key="1">
    <citation type="submission" date="2022-05" db="EMBL/GenBank/DDBJ databases">
        <authorList>
            <consortium name="Genoscope - CEA"/>
            <person name="William W."/>
        </authorList>
    </citation>
    <scope>NUCLEOTIDE SEQUENCE [LARGE SCALE GENOMIC DNA]</scope>
</reference>
<protein>
    <submittedName>
        <fullName evidence="2">Uncharacterized protein</fullName>
    </submittedName>
</protein>